<feature type="domain" description="HotDog ACOT-type" evidence="4">
    <location>
        <begin position="13"/>
        <end position="125"/>
    </location>
</feature>
<dbReference type="KEGG" id="lsj:LSJ_1766"/>
<evidence type="ECO:0000256" key="1">
    <source>
        <dbReference type="ARBA" id="ARBA00010458"/>
    </source>
</evidence>
<evidence type="ECO:0000313" key="6">
    <source>
        <dbReference type="EMBL" id="HJG16196.1"/>
    </source>
</evidence>
<dbReference type="PANTHER" id="PTHR11049:SF24">
    <property type="entry name" value="CYTOSOLIC ACYL COENZYME A THIOESTER HYDROLASE"/>
    <property type="match status" value="1"/>
</dbReference>
<dbReference type="InterPro" id="IPR029069">
    <property type="entry name" value="HotDog_dom_sf"/>
</dbReference>
<dbReference type="EMBL" id="CP007646">
    <property type="protein sequence ID" value="AIR11403.1"/>
    <property type="molecule type" value="Genomic_DNA"/>
</dbReference>
<dbReference type="EMBL" id="DYVK01000086">
    <property type="protein sequence ID" value="HJG16196.1"/>
    <property type="molecule type" value="Genomic_DNA"/>
</dbReference>
<dbReference type="RefSeq" id="WP_003700907.1">
    <property type="nucleotide sequence ID" value="NZ_CABMGV010000001.1"/>
</dbReference>
<dbReference type="EC" id="3.1.2.20" evidence="5"/>
<reference evidence="6" key="2">
    <citation type="journal article" date="2021" name="PeerJ">
        <title>Extensive microbial diversity within the chicken gut microbiome revealed by metagenomics and culture.</title>
        <authorList>
            <person name="Gilroy R."/>
            <person name="Ravi A."/>
            <person name="Getino M."/>
            <person name="Pursley I."/>
            <person name="Horton D.L."/>
            <person name="Alikhan N.F."/>
            <person name="Baker D."/>
            <person name="Gharbi K."/>
            <person name="Hall N."/>
            <person name="Watson M."/>
            <person name="Adriaenssens E.M."/>
            <person name="Foster-Nyarko E."/>
            <person name="Jarju S."/>
            <person name="Secka A."/>
            <person name="Antonio M."/>
            <person name="Oren A."/>
            <person name="Chaudhuri R.R."/>
            <person name="La Ragione R."/>
            <person name="Hildebrand F."/>
            <person name="Pallen M.J."/>
        </authorList>
    </citation>
    <scope>NUCLEOTIDE SEQUENCE</scope>
    <source>
        <strain evidence="6">CHK189-29639</strain>
    </source>
</reference>
<dbReference type="CDD" id="cd03442">
    <property type="entry name" value="BFIT_BACH"/>
    <property type="match status" value="1"/>
</dbReference>
<evidence type="ECO:0000313" key="8">
    <source>
        <dbReference type="Proteomes" id="UP000029488"/>
    </source>
</evidence>
<dbReference type="GO" id="GO:0052816">
    <property type="term" value="F:long-chain fatty acyl-CoA hydrolase activity"/>
    <property type="evidence" value="ECO:0007669"/>
    <property type="project" value="TreeGrafter"/>
</dbReference>
<proteinExistence type="inferred from homology"/>
<dbReference type="AlphaFoldDB" id="A0A089QHW0"/>
<reference evidence="7" key="4">
    <citation type="submission" date="2023-02" db="EMBL/GenBank/DDBJ databases">
        <title>Draft Whole-Genome Sequences of competitive exclusion Lactobacillus salivarius strains for Poultry.</title>
        <authorList>
            <person name="Ma L.M."/>
            <person name="Lopez-Guerra N."/>
            <person name="Zhang G."/>
        </authorList>
    </citation>
    <scope>NUCLEOTIDE SEQUENCE</scope>
    <source>
        <strain evidence="7">Salm-9</strain>
    </source>
</reference>
<dbReference type="GO" id="GO:0009062">
    <property type="term" value="P:fatty acid catabolic process"/>
    <property type="evidence" value="ECO:0007669"/>
    <property type="project" value="TreeGrafter"/>
</dbReference>
<dbReference type="Proteomes" id="UP000029488">
    <property type="component" value="Chromosome"/>
</dbReference>
<evidence type="ECO:0000259" key="4">
    <source>
        <dbReference type="PROSITE" id="PS51770"/>
    </source>
</evidence>
<dbReference type="Pfam" id="PF03061">
    <property type="entry name" value="4HBT"/>
    <property type="match status" value="1"/>
</dbReference>
<reference evidence="6" key="3">
    <citation type="submission" date="2021-09" db="EMBL/GenBank/DDBJ databases">
        <authorList>
            <person name="Gilroy R."/>
        </authorList>
    </citation>
    <scope>NUCLEOTIDE SEQUENCE</scope>
    <source>
        <strain evidence="6">CHK189-29639</strain>
    </source>
</reference>
<sequence length="175" mass="19574">MKGLLYLEDLTCRQTLAITSHRVLASDLNEHETVYGGRLLEMLDGTASISAIRLARASNVTASVDELNFLAPFILNDSLCIESYVSGVGSRSIEVFAKIIGEHLTTGERFLGLTAFLTFVVPDKQIILPQITPITEEEKIICAGYKDRKLEKSKKFARQKELNQHISLHLPWDKN</sequence>
<dbReference type="GO" id="GO:0006637">
    <property type="term" value="P:acyl-CoA metabolic process"/>
    <property type="evidence" value="ECO:0007669"/>
    <property type="project" value="TreeGrafter"/>
</dbReference>
<protein>
    <submittedName>
        <fullName evidence="5">Acyl-CoA hydrolase</fullName>
        <ecNumber evidence="5">3.1.2.20</ecNumber>
    </submittedName>
    <submittedName>
        <fullName evidence="6">Acyl-CoA thioesterase</fullName>
    </submittedName>
</protein>
<dbReference type="GO" id="GO:0005829">
    <property type="term" value="C:cytosol"/>
    <property type="evidence" value="ECO:0007669"/>
    <property type="project" value="TreeGrafter"/>
</dbReference>
<dbReference type="InterPro" id="IPR033120">
    <property type="entry name" value="HOTDOG_ACOT"/>
</dbReference>
<reference evidence="5 8" key="1">
    <citation type="journal article" date="2014" name="BMC Genomics">
        <title>Unusual genome complexity in Lactobacillus salivarius JCM1046.</title>
        <authorList>
            <person name="Raftis E.J."/>
            <person name="Forde B.M."/>
            <person name="Claesson M.J."/>
            <person name="O'Toole P.W."/>
        </authorList>
    </citation>
    <scope>NUCLEOTIDE SEQUENCE [LARGE SCALE GENOMIC DNA]</scope>
    <source>
        <strain evidence="5 8">JCM1046</strain>
    </source>
</reference>
<dbReference type="PROSITE" id="PS51770">
    <property type="entry name" value="HOTDOG_ACOT"/>
    <property type="match status" value="1"/>
</dbReference>
<gene>
    <name evidence="6" type="ORF">K8V06_08710</name>
    <name evidence="5" type="ORF">LSJ_1766</name>
    <name evidence="7" type="ORF">PV940_07390</name>
</gene>
<evidence type="ECO:0000256" key="2">
    <source>
        <dbReference type="ARBA" id="ARBA00022801"/>
    </source>
</evidence>
<evidence type="ECO:0000256" key="3">
    <source>
        <dbReference type="PROSITE-ProRule" id="PRU01106"/>
    </source>
</evidence>
<dbReference type="EMBL" id="JARKHV010000008">
    <property type="protein sequence ID" value="MDF4186850.1"/>
    <property type="molecule type" value="Genomic_DNA"/>
</dbReference>
<dbReference type="SUPFAM" id="SSF54637">
    <property type="entry name" value="Thioesterase/thiol ester dehydrase-isomerase"/>
    <property type="match status" value="1"/>
</dbReference>
<keyword evidence="2 3" id="KW-0378">Hydrolase</keyword>
<comment type="similarity">
    <text evidence="1">Belongs to the acyl coenzyme A hydrolase family.</text>
</comment>
<dbReference type="PANTHER" id="PTHR11049">
    <property type="entry name" value="ACYL COENZYME A THIOESTER HYDROLASE"/>
    <property type="match status" value="1"/>
</dbReference>
<dbReference type="InterPro" id="IPR006683">
    <property type="entry name" value="Thioestr_dom"/>
</dbReference>
<evidence type="ECO:0000313" key="5">
    <source>
        <dbReference type="EMBL" id="AIR11403.1"/>
    </source>
</evidence>
<dbReference type="InterPro" id="IPR040170">
    <property type="entry name" value="Cytosol_ACT"/>
</dbReference>
<dbReference type="Proteomes" id="UP001213566">
    <property type="component" value="Unassembled WGS sequence"/>
</dbReference>
<organism evidence="5 8">
    <name type="scientific">Ligilactobacillus salivarius</name>
    <dbReference type="NCBI Taxonomy" id="1624"/>
    <lineage>
        <taxon>Bacteria</taxon>
        <taxon>Bacillati</taxon>
        <taxon>Bacillota</taxon>
        <taxon>Bacilli</taxon>
        <taxon>Lactobacillales</taxon>
        <taxon>Lactobacillaceae</taxon>
        <taxon>Ligilactobacillus</taxon>
    </lineage>
</organism>
<dbReference type="Proteomes" id="UP000759256">
    <property type="component" value="Unassembled WGS sequence"/>
</dbReference>
<dbReference type="Gene3D" id="3.10.129.10">
    <property type="entry name" value="Hotdog Thioesterase"/>
    <property type="match status" value="1"/>
</dbReference>
<name>A0A089QHW0_9LACO</name>
<evidence type="ECO:0000313" key="7">
    <source>
        <dbReference type="EMBL" id="MDF4186850.1"/>
    </source>
</evidence>
<accession>A0A089QHW0</accession>